<dbReference type="InterPro" id="IPR050327">
    <property type="entry name" value="Proton-linked_MCT"/>
</dbReference>
<gene>
    <name evidence="6" type="ORF">BGW36DRAFT_427394</name>
</gene>
<evidence type="ECO:0000313" key="7">
    <source>
        <dbReference type="Proteomes" id="UP001201262"/>
    </source>
</evidence>
<dbReference type="InterPro" id="IPR020846">
    <property type="entry name" value="MFS_dom"/>
</dbReference>
<dbReference type="PANTHER" id="PTHR11360">
    <property type="entry name" value="MONOCARBOXYLATE TRANSPORTER"/>
    <property type="match status" value="1"/>
</dbReference>
<feature type="transmembrane region" description="Helical" evidence="4">
    <location>
        <begin position="135"/>
        <end position="157"/>
    </location>
</feature>
<dbReference type="Pfam" id="PF07690">
    <property type="entry name" value="MFS_1"/>
    <property type="match status" value="1"/>
</dbReference>
<feature type="transmembrane region" description="Helical" evidence="4">
    <location>
        <begin position="169"/>
        <end position="190"/>
    </location>
</feature>
<comment type="subcellular location">
    <subcellularLocation>
        <location evidence="1">Membrane</location>
        <topology evidence="1">Multi-pass membrane protein</topology>
    </subcellularLocation>
</comment>
<keyword evidence="4" id="KW-0812">Transmembrane</keyword>
<dbReference type="GO" id="GO:0016020">
    <property type="term" value="C:membrane"/>
    <property type="evidence" value="ECO:0007669"/>
    <property type="project" value="UniProtKB-SubCell"/>
</dbReference>
<dbReference type="InterPro" id="IPR011701">
    <property type="entry name" value="MFS"/>
</dbReference>
<dbReference type="PANTHER" id="PTHR11360:SF234">
    <property type="entry name" value="MFS-TYPE TRANSPORTER DBAD-RELATED"/>
    <property type="match status" value="1"/>
</dbReference>
<keyword evidence="7" id="KW-1185">Reference proteome</keyword>
<proteinExistence type="inferred from homology"/>
<dbReference type="AlphaFoldDB" id="A0AAD4KPG0"/>
<feature type="domain" description="Major facilitator superfamily (MFS) profile" evidence="5">
    <location>
        <begin position="42"/>
        <end position="434"/>
    </location>
</feature>
<feature type="transmembrane region" description="Helical" evidence="4">
    <location>
        <begin position="372"/>
        <end position="394"/>
    </location>
</feature>
<name>A0AAD4KPG0_9EURO</name>
<comment type="similarity">
    <text evidence="2">Belongs to the major facilitator superfamily. Monocarboxylate porter (TC 2.A.1.13) family.</text>
</comment>
<evidence type="ECO:0000256" key="2">
    <source>
        <dbReference type="ARBA" id="ARBA00006727"/>
    </source>
</evidence>
<feature type="transmembrane region" description="Helical" evidence="4">
    <location>
        <begin position="335"/>
        <end position="360"/>
    </location>
</feature>
<dbReference type="RefSeq" id="XP_046072134.1">
    <property type="nucleotide sequence ID" value="XM_046220405.1"/>
</dbReference>
<feature type="transmembrane region" description="Helical" evidence="4">
    <location>
        <begin position="113"/>
        <end position="129"/>
    </location>
</feature>
<sequence length="434" mass="45841">MESANISEKPGPAAVEAGHGGEEDAGQNVVNTANQAPPEDWFAWLQVLGAFSLNLNTWGLMNAFGVFQTFYQLDLLASKTSSEISWIGSTQSFLMFLVSVFAGPIVDAGHLRPLLAVGSLLTVLGMFMTSLCTAFWQVFLAQAVAMGLGFGCLYVPAPTVVSQYFHASTALAMGASSAGSALGGIIYPIIFTHLQPRIGFGWATRVIAFIVLATLLPVLFIMKTRAAPTSKYTLLDKSAFRDTPYLLLNLGLVFGFMGFYVIFYYIQLYALQETSLSAPLQGYLLVVINASSLLGRLVPGYYADMIGSINMQTAVALVGGILTFCLVVIKNAAGLVVFCVLYGFCAGAFMGLPAAGVVSLSLEKKSMIGTRLGMTLATVGCGVLVSNPIAGAILNGRGGWIGLIVWCGVLLMASCASMAASRVAKVGFSWKGVI</sequence>
<dbReference type="GeneID" id="70250692"/>
<feature type="transmembrane region" description="Helical" evidence="4">
    <location>
        <begin position="41"/>
        <end position="64"/>
    </location>
</feature>
<dbReference type="Gene3D" id="1.20.1250.20">
    <property type="entry name" value="MFS general substrate transporter like domains"/>
    <property type="match status" value="2"/>
</dbReference>
<feature type="transmembrane region" description="Helical" evidence="4">
    <location>
        <begin position="243"/>
        <end position="266"/>
    </location>
</feature>
<feature type="transmembrane region" description="Helical" evidence="4">
    <location>
        <begin position="309"/>
        <end position="329"/>
    </location>
</feature>
<feature type="region of interest" description="Disordered" evidence="3">
    <location>
        <begin position="1"/>
        <end position="27"/>
    </location>
</feature>
<comment type="caution">
    <text evidence="6">The sequence shown here is derived from an EMBL/GenBank/DDBJ whole genome shotgun (WGS) entry which is preliminary data.</text>
</comment>
<feature type="transmembrane region" description="Helical" evidence="4">
    <location>
        <begin position="400"/>
        <end position="421"/>
    </location>
</feature>
<keyword evidence="4" id="KW-1133">Transmembrane helix</keyword>
<evidence type="ECO:0000256" key="3">
    <source>
        <dbReference type="SAM" id="MobiDB-lite"/>
    </source>
</evidence>
<feature type="transmembrane region" description="Helical" evidence="4">
    <location>
        <begin position="84"/>
        <end position="106"/>
    </location>
</feature>
<protein>
    <submittedName>
        <fullName evidence="6">Monocarboxylate transporter</fullName>
    </submittedName>
</protein>
<accession>A0AAD4KPG0</accession>
<keyword evidence="4" id="KW-0472">Membrane</keyword>
<dbReference type="PROSITE" id="PS50850">
    <property type="entry name" value="MFS"/>
    <property type="match status" value="1"/>
</dbReference>
<organism evidence="6 7">
    <name type="scientific">Talaromyces proteolyticus</name>
    <dbReference type="NCBI Taxonomy" id="1131652"/>
    <lineage>
        <taxon>Eukaryota</taxon>
        <taxon>Fungi</taxon>
        <taxon>Dikarya</taxon>
        <taxon>Ascomycota</taxon>
        <taxon>Pezizomycotina</taxon>
        <taxon>Eurotiomycetes</taxon>
        <taxon>Eurotiomycetidae</taxon>
        <taxon>Eurotiales</taxon>
        <taxon>Trichocomaceae</taxon>
        <taxon>Talaromyces</taxon>
        <taxon>Talaromyces sect. Bacilispori</taxon>
    </lineage>
</organism>
<dbReference type="EMBL" id="JAJTJA010000006">
    <property type="protein sequence ID" value="KAH8697433.1"/>
    <property type="molecule type" value="Genomic_DNA"/>
</dbReference>
<reference evidence="6" key="1">
    <citation type="submission" date="2021-12" db="EMBL/GenBank/DDBJ databases">
        <title>Convergent genome expansion in fungi linked to evolution of root-endophyte symbiosis.</title>
        <authorList>
            <consortium name="DOE Joint Genome Institute"/>
            <person name="Ke Y.-H."/>
            <person name="Bonito G."/>
            <person name="Liao H.-L."/>
            <person name="Looney B."/>
            <person name="Rojas-Flechas A."/>
            <person name="Nash J."/>
            <person name="Hameed K."/>
            <person name="Schadt C."/>
            <person name="Martin F."/>
            <person name="Crous P.W."/>
            <person name="Miettinen O."/>
            <person name="Magnuson J.K."/>
            <person name="Labbe J."/>
            <person name="Jacobson D."/>
            <person name="Doktycz M.J."/>
            <person name="Veneault-Fourrey C."/>
            <person name="Kuo A."/>
            <person name="Mondo S."/>
            <person name="Calhoun S."/>
            <person name="Riley R."/>
            <person name="Ohm R."/>
            <person name="LaButti K."/>
            <person name="Andreopoulos B."/>
            <person name="Pangilinan J."/>
            <person name="Nolan M."/>
            <person name="Tritt A."/>
            <person name="Clum A."/>
            <person name="Lipzen A."/>
            <person name="Daum C."/>
            <person name="Barry K."/>
            <person name="Grigoriev I.V."/>
            <person name="Vilgalys R."/>
        </authorList>
    </citation>
    <scope>NUCLEOTIDE SEQUENCE</scope>
    <source>
        <strain evidence="6">PMI_201</strain>
    </source>
</reference>
<dbReference type="InterPro" id="IPR036259">
    <property type="entry name" value="MFS_trans_sf"/>
</dbReference>
<feature type="transmembrane region" description="Helical" evidence="4">
    <location>
        <begin position="202"/>
        <end position="222"/>
    </location>
</feature>
<evidence type="ECO:0000259" key="5">
    <source>
        <dbReference type="PROSITE" id="PS50850"/>
    </source>
</evidence>
<evidence type="ECO:0000256" key="1">
    <source>
        <dbReference type="ARBA" id="ARBA00004141"/>
    </source>
</evidence>
<evidence type="ECO:0000256" key="4">
    <source>
        <dbReference type="SAM" id="Phobius"/>
    </source>
</evidence>
<dbReference type="SUPFAM" id="SSF103473">
    <property type="entry name" value="MFS general substrate transporter"/>
    <property type="match status" value="1"/>
</dbReference>
<dbReference type="Proteomes" id="UP001201262">
    <property type="component" value="Unassembled WGS sequence"/>
</dbReference>
<dbReference type="GO" id="GO:0022857">
    <property type="term" value="F:transmembrane transporter activity"/>
    <property type="evidence" value="ECO:0007669"/>
    <property type="project" value="InterPro"/>
</dbReference>
<evidence type="ECO:0000313" key="6">
    <source>
        <dbReference type="EMBL" id="KAH8697433.1"/>
    </source>
</evidence>